<dbReference type="EMBL" id="JADDUC020000132">
    <property type="protein sequence ID" value="KAI1229504.1"/>
    <property type="molecule type" value="Genomic_DNA"/>
</dbReference>
<keyword evidence="4" id="KW-1185">Reference proteome</keyword>
<dbReference type="AlphaFoldDB" id="A0A835NCH9"/>
<organism evidence="2">
    <name type="scientific">Lamprotornis superbus</name>
    <dbReference type="NCBI Taxonomy" id="245042"/>
    <lineage>
        <taxon>Eukaryota</taxon>
        <taxon>Metazoa</taxon>
        <taxon>Chordata</taxon>
        <taxon>Craniata</taxon>
        <taxon>Vertebrata</taxon>
        <taxon>Euteleostomi</taxon>
        <taxon>Archelosauria</taxon>
        <taxon>Archosauria</taxon>
        <taxon>Dinosauria</taxon>
        <taxon>Saurischia</taxon>
        <taxon>Theropoda</taxon>
        <taxon>Coelurosauria</taxon>
        <taxon>Aves</taxon>
        <taxon>Neognathae</taxon>
        <taxon>Neoaves</taxon>
        <taxon>Telluraves</taxon>
        <taxon>Australaves</taxon>
        <taxon>Passeriformes</taxon>
        <taxon>Sturnidae</taxon>
        <taxon>Lamprotornis</taxon>
    </lineage>
</organism>
<evidence type="ECO:0000313" key="2">
    <source>
        <dbReference type="EMBL" id="KAG0112827.1"/>
    </source>
</evidence>
<reference evidence="2" key="1">
    <citation type="submission" date="2020-10" db="EMBL/GenBank/DDBJ databases">
        <title>Feather gene expression reveals the developmental basis of iridescence in African starlings.</title>
        <authorList>
            <person name="Rubenstein D.R."/>
        </authorList>
    </citation>
    <scope>NUCLEOTIDE SEQUENCE</scope>
    <source>
        <strain evidence="2">SS15</strain>
        <tissue evidence="2">Liver</tissue>
    </source>
</reference>
<dbReference type="EMBL" id="JADDUC010000839">
    <property type="protein sequence ID" value="KAG0112827.1"/>
    <property type="molecule type" value="Genomic_DNA"/>
</dbReference>
<gene>
    <name evidence="3" type="ORF">IHE44_0002974</name>
    <name evidence="2" type="ORF">IHE44_014271</name>
</gene>
<comment type="caution">
    <text evidence="2">The sequence shown here is derived from an EMBL/GenBank/DDBJ whole genome shotgun (WGS) entry which is preliminary data.</text>
</comment>
<reference evidence="3" key="3">
    <citation type="submission" date="2022-01" db="EMBL/GenBank/DDBJ databases">
        <authorList>
            <person name="Rubenstein D.R."/>
        </authorList>
    </citation>
    <scope>NUCLEOTIDE SEQUENCE</scope>
    <source>
        <strain evidence="3">SS15</strain>
        <tissue evidence="3">Liver</tissue>
    </source>
</reference>
<feature type="region of interest" description="Disordered" evidence="1">
    <location>
        <begin position="1"/>
        <end position="23"/>
    </location>
</feature>
<sequence length="184" mass="18648">ATPALSHLSQFPPADPSVSPLSPSSPQCVHLTVALELPAQPRLPALLRDGFLPCRDPAELVPGPAGALVVATDLVPNGDWISTSSWCCWKPPPARGQLQLPGGARQPGAPPEPALGHGPDPTVRGECCPQQGADGDRGLRVGLRLPGAGPQLLPVQEGAGGSRSVCAPPGAPSPVSPPSLPTEL</sequence>
<evidence type="ECO:0000256" key="1">
    <source>
        <dbReference type="SAM" id="MobiDB-lite"/>
    </source>
</evidence>
<feature type="compositionally biased region" description="Pro residues" evidence="1">
    <location>
        <begin position="169"/>
        <end position="184"/>
    </location>
</feature>
<protein>
    <submittedName>
        <fullName evidence="2">Uncharacterized protein</fullName>
    </submittedName>
</protein>
<reference evidence="3 4" key="2">
    <citation type="journal article" date="2021" name="J. Hered.">
        <title>Feather Gene Expression Elucidates the Developmental Basis of Plumage Iridescence in African Starlings.</title>
        <authorList>
            <person name="Rubenstein D.R."/>
            <person name="Corvelo A."/>
            <person name="MacManes M.D."/>
            <person name="Maia R."/>
            <person name="Narzisi G."/>
            <person name="Rousaki A."/>
            <person name="Vandenabeele P."/>
            <person name="Shawkey M.D."/>
            <person name="Solomon J."/>
        </authorList>
    </citation>
    <scope>NUCLEOTIDE SEQUENCE [LARGE SCALE GENOMIC DNA]</scope>
    <source>
        <strain evidence="3">SS15</strain>
    </source>
</reference>
<evidence type="ECO:0000313" key="3">
    <source>
        <dbReference type="EMBL" id="KAI1229504.1"/>
    </source>
</evidence>
<feature type="non-terminal residue" evidence="2">
    <location>
        <position position="184"/>
    </location>
</feature>
<feature type="non-terminal residue" evidence="2">
    <location>
        <position position="1"/>
    </location>
</feature>
<dbReference type="Proteomes" id="UP000618051">
    <property type="component" value="Unassembled WGS sequence"/>
</dbReference>
<name>A0A835NCH9_9PASS</name>
<accession>A0A835NCH9</accession>
<proteinExistence type="predicted"/>
<evidence type="ECO:0000313" key="4">
    <source>
        <dbReference type="Proteomes" id="UP000618051"/>
    </source>
</evidence>
<feature type="region of interest" description="Disordered" evidence="1">
    <location>
        <begin position="100"/>
        <end position="184"/>
    </location>
</feature>